<dbReference type="GO" id="GO:0009873">
    <property type="term" value="P:ethylene-activated signaling pathway"/>
    <property type="evidence" value="ECO:0007669"/>
    <property type="project" value="InterPro"/>
</dbReference>
<dbReference type="RefSeq" id="XP_020083788.1">
    <property type="nucleotide sequence ID" value="XM_020228199.1"/>
</dbReference>
<comment type="subcellular location">
    <subcellularLocation>
        <location evidence="1">Nucleus</location>
    </subcellularLocation>
</comment>
<feature type="compositionally biased region" description="Acidic residues" evidence="6">
    <location>
        <begin position="214"/>
        <end position="225"/>
    </location>
</feature>
<dbReference type="SUPFAM" id="SSF54171">
    <property type="entry name" value="DNA-binding domain"/>
    <property type="match status" value="1"/>
</dbReference>
<dbReference type="GO" id="GO:0003677">
    <property type="term" value="F:DNA binding"/>
    <property type="evidence" value="ECO:0007669"/>
    <property type="project" value="UniProtKB-KW"/>
</dbReference>
<dbReference type="GO" id="GO:0003700">
    <property type="term" value="F:DNA-binding transcription factor activity"/>
    <property type="evidence" value="ECO:0007669"/>
    <property type="project" value="InterPro"/>
</dbReference>
<keyword evidence="8" id="KW-1185">Reference proteome</keyword>
<evidence type="ECO:0000256" key="3">
    <source>
        <dbReference type="ARBA" id="ARBA00023125"/>
    </source>
</evidence>
<evidence type="ECO:0000256" key="4">
    <source>
        <dbReference type="ARBA" id="ARBA00023163"/>
    </source>
</evidence>
<dbReference type="GO" id="GO:0005634">
    <property type="term" value="C:nucleus"/>
    <property type="evidence" value="ECO:0007669"/>
    <property type="project" value="UniProtKB-SubCell"/>
</dbReference>
<dbReference type="InterPro" id="IPR044808">
    <property type="entry name" value="ERF_plant"/>
</dbReference>
<dbReference type="Gene3D" id="3.30.730.10">
    <property type="entry name" value="AP2/ERF domain"/>
    <property type="match status" value="1"/>
</dbReference>
<feature type="domain" description="AP2/ERF" evidence="7">
    <location>
        <begin position="125"/>
        <end position="183"/>
    </location>
</feature>
<dbReference type="OrthoDB" id="674504at2759"/>
<sequence>MAFVGDEASALDLIREHLLGDSSSSLDVLLAQFDPLAAAAAPPPQHPQPRRSAYLDLTKPYRIGPEPSVSMIRFGGDDHSPSSSSSSDRRRSLTISLPPIHSIDWSPPPPPPPPSAAAERDDGRRYRGVRQRPWGKFAAEIRDPNRRGSRVWLGTFDTAVEAARAYDRAAFKMRGCKAILNFPNEIGTSSAPSLPLPLPPPPPPPPQHKRKRDDDDDDDEVEVEVVEVRPIKKERSPETEEEGGALQPNIPLLGPLTPSNWTSVWDWDAPDVKSAFNLPPLSPLSPHPSLGFPQLTVI</sequence>
<evidence type="ECO:0000313" key="9">
    <source>
        <dbReference type="RefSeq" id="XP_020083788.1"/>
    </source>
</evidence>
<evidence type="ECO:0000256" key="6">
    <source>
        <dbReference type="SAM" id="MobiDB-lite"/>
    </source>
</evidence>
<reference evidence="8" key="1">
    <citation type="journal article" date="2015" name="Nat. Genet.">
        <title>The pineapple genome and the evolution of CAM photosynthesis.</title>
        <authorList>
            <person name="Ming R."/>
            <person name="VanBuren R."/>
            <person name="Wai C.M."/>
            <person name="Tang H."/>
            <person name="Schatz M.C."/>
            <person name="Bowers J.E."/>
            <person name="Lyons E."/>
            <person name="Wang M.L."/>
            <person name="Chen J."/>
            <person name="Biggers E."/>
            <person name="Zhang J."/>
            <person name="Huang L."/>
            <person name="Zhang L."/>
            <person name="Miao W."/>
            <person name="Zhang J."/>
            <person name="Ye Z."/>
            <person name="Miao C."/>
            <person name="Lin Z."/>
            <person name="Wang H."/>
            <person name="Zhou H."/>
            <person name="Yim W.C."/>
            <person name="Priest H.D."/>
            <person name="Zheng C."/>
            <person name="Woodhouse M."/>
            <person name="Edger P.P."/>
            <person name="Guyot R."/>
            <person name="Guo H.B."/>
            <person name="Guo H."/>
            <person name="Zheng G."/>
            <person name="Singh R."/>
            <person name="Sharma A."/>
            <person name="Min X."/>
            <person name="Zheng Y."/>
            <person name="Lee H."/>
            <person name="Gurtowski J."/>
            <person name="Sedlazeck F.J."/>
            <person name="Harkess A."/>
            <person name="McKain M.R."/>
            <person name="Liao Z."/>
            <person name="Fang J."/>
            <person name="Liu J."/>
            <person name="Zhang X."/>
            <person name="Zhang Q."/>
            <person name="Hu W."/>
            <person name="Qin Y."/>
            <person name="Wang K."/>
            <person name="Chen L.Y."/>
            <person name="Shirley N."/>
            <person name="Lin Y.R."/>
            <person name="Liu L.Y."/>
            <person name="Hernandez A.G."/>
            <person name="Wright C.L."/>
            <person name="Bulone V."/>
            <person name="Tuskan G.A."/>
            <person name="Heath K."/>
            <person name="Zee F."/>
            <person name="Moore P.H."/>
            <person name="Sunkar R."/>
            <person name="Leebens-Mack J.H."/>
            <person name="Mockler T."/>
            <person name="Bennetzen J.L."/>
            <person name="Freeling M."/>
            <person name="Sankoff D."/>
            <person name="Paterson A.H."/>
            <person name="Zhu X."/>
            <person name="Yang X."/>
            <person name="Smith J.A."/>
            <person name="Cushman J.C."/>
            <person name="Paull R.E."/>
            <person name="Yu Q."/>
        </authorList>
    </citation>
    <scope>NUCLEOTIDE SEQUENCE [LARGE SCALE GENOMIC DNA]</scope>
    <source>
        <strain evidence="8">cv. F153</strain>
    </source>
</reference>
<dbReference type="InterPro" id="IPR036955">
    <property type="entry name" value="AP2/ERF_dom_sf"/>
</dbReference>
<dbReference type="PANTHER" id="PTHR31190:SF287">
    <property type="entry name" value="DEVELOPMENT RELATED ERF PROTEIN"/>
    <property type="match status" value="1"/>
</dbReference>
<dbReference type="Pfam" id="PF00847">
    <property type="entry name" value="AP2"/>
    <property type="match status" value="1"/>
</dbReference>
<proteinExistence type="predicted"/>
<keyword evidence="4" id="KW-0804">Transcription</keyword>
<evidence type="ECO:0000313" key="8">
    <source>
        <dbReference type="Proteomes" id="UP000515123"/>
    </source>
</evidence>
<reference evidence="9" key="2">
    <citation type="submission" date="2025-08" db="UniProtKB">
        <authorList>
            <consortium name="RefSeq"/>
        </authorList>
    </citation>
    <scope>IDENTIFICATION</scope>
    <source>
        <tissue evidence="9">Leaf</tissue>
    </source>
</reference>
<name>A0A6P5ER70_ANACO</name>
<feature type="region of interest" description="Disordered" evidence="6">
    <location>
        <begin position="190"/>
        <end position="253"/>
    </location>
</feature>
<protein>
    <submittedName>
        <fullName evidence="9">Ethylene-responsive transcription factor 5-like</fullName>
    </submittedName>
</protein>
<dbReference type="PRINTS" id="PR00367">
    <property type="entry name" value="ETHRSPELEMNT"/>
</dbReference>
<dbReference type="PANTHER" id="PTHR31190">
    <property type="entry name" value="DNA-BINDING DOMAIN"/>
    <property type="match status" value="1"/>
</dbReference>
<feature type="compositionally biased region" description="Pro residues" evidence="6">
    <location>
        <begin position="106"/>
        <end position="115"/>
    </location>
</feature>
<dbReference type="AlphaFoldDB" id="A0A6P5ER70"/>
<dbReference type="Gramene" id="Aco012858.1.mrna1">
    <property type="protein sequence ID" value="Aco012858.1.mrna1.cds1"/>
    <property type="gene ID" value="Aco012858.1.path1"/>
</dbReference>
<feature type="compositionally biased region" description="Basic and acidic residues" evidence="6">
    <location>
        <begin position="226"/>
        <end position="238"/>
    </location>
</feature>
<feature type="compositionally biased region" description="Pro residues" evidence="6">
    <location>
        <begin position="194"/>
        <end position="206"/>
    </location>
</feature>
<evidence type="ECO:0000259" key="7">
    <source>
        <dbReference type="PROSITE" id="PS51032"/>
    </source>
</evidence>
<dbReference type="FunFam" id="3.30.730.10:FF:000001">
    <property type="entry name" value="Ethylene-responsive transcription factor 2"/>
    <property type="match status" value="1"/>
</dbReference>
<dbReference type="SMART" id="SM00380">
    <property type="entry name" value="AP2"/>
    <property type="match status" value="1"/>
</dbReference>
<evidence type="ECO:0000256" key="5">
    <source>
        <dbReference type="ARBA" id="ARBA00023242"/>
    </source>
</evidence>
<dbReference type="CDD" id="cd00018">
    <property type="entry name" value="AP2"/>
    <property type="match status" value="1"/>
</dbReference>
<keyword evidence="3" id="KW-0238">DNA-binding</keyword>
<dbReference type="GeneID" id="109707109"/>
<dbReference type="InterPro" id="IPR016177">
    <property type="entry name" value="DNA-bd_dom_sf"/>
</dbReference>
<dbReference type="InterPro" id="IPR001471">
    <property type="entry name" value="AP2/ERF_dom"/>
</dbReference>
<dbReference type="Proteomes" id="UP000515123">
    <property type="component" value="Linkage group 3"/>
</dbReference>
<feature type="region of interest" description="Disordered" evidence="6">
    <location>
        <begin position="66"/>
        <end position="131"/>
    </location>
</feature>
<keyword evidence="5" id="KW-0539">Nucleus</keyword>
<organism evidence="8 9">
    <name type="scientific">Ananas comosus</name>
    <name type="common">Pineapple</name>
    <name type="synonym">Ananas ananas</name>
    <dbReference type="NCBI Taxonomy" id="4615"/>
    <lineage>
        <taxon>Eukaryota</taxon>
        <taxon>Viridiplantae</taxon>
        <taxon>Streptophyta</taxon>
        <taxon>Embryophyta</taxon>
        <taxon>Tracheophyta</taxon>
        <taxon>Spermatophyta</taxon>
        <taxon>Magnoliopsida</taxon>
        <taxon>Liliopsida</taxon>
        <taxon>Poales</taxon>
        <taxon>Bromeliaceae</taxon>
        <taxon>Bromelioideae</taxon>
        <taxon>Ananas</taxon>
    </lineage>
</organism>
<dbReference type="PROSITE" id="PS51032">
    <property type="entry name" value="AP2_ERF"/>
    <property type="match status" value="1"/>
</dbReference>
<accession>A0A6P5ER70</accession>
<gene>
    <name evidence="9" type="primary">LOC109707109</name>
</gene>
<evidence type="ECO:0000256" key="2">
    <source>
        <dbReference type="ARBA" id="ARBA00023015"/>
    </source>
</evidence>
<keyword evidence="2" id="KW-0805">Transcription regulation</keyword>
<evidence type="ECO:0000256" key="1">
    <source>
        <dbReference type="ARBA" id="ARBA00004123"/>
    </source>
</evidence>